<evidence type="ECO:0000313" key="3">
    <source>
        <dbReference type="Proteomes" id="UP000659124"/>
    </source>
</evidence>
<evidence type="ECO:0000313" key="2">
    <source>
        <dbReference type="EMBL" id="MBC9929527.1"/>
    </source>
</evidence>
<organism evidence="2 3">
    <name type="scientific">Chitinophaga qingshengii</name>
    <dbReference type="NCBI Taxonomy" id="1569794"/>
    <lineage>
        <taxon>Bacteria</taxon>
        <taxon>Pseudomonadati</taxon>
        <taxon>Bacteroidota</taxon>
        <taxon>Chitinophagia</taxon>
        <taxon>Chitinophagales</taxon>
        <taxon>Chitinophagaceae</taxon>
        <taxon>Chitinophaga</taxon>
    </lineage>
</organism>
<comment type="caution">
    <text evidence="2">The sequence shown here is derived from an EMBL/GenBank/DDBJ whole genome shotgun (WGS) entry which is preliminary data.</text>
</comment>
<proteinExistence type="predicted"/>
<dbReference type="Proteomes" id="UP000659124">
    <property type="component" value="Unassembled WGS sequence"/>
</dbReference>
<sequence length="167" mass="18727">MKHIFSLLLPILLMQGAYAQLQPATLVIGLNVHKVWVAQNNYLVTHNEIRQKVAEGYFTALNLAAIPQDNACITSANAKLWLSIDETKLPANGRLPVWQELVPKAVAPVCNGFDQKVINGVCETAKKTLWNSELIIKNGKSYCKLTYRYKFSDGSYFELFEYGDGCE</sequence>
<keyword evidence="1" id="KW-0732">Signal</keyword>
<keyword evidence="3" id="KW-1185">Reference proteome</keyword>
<gene>
    <name evidence="2" type="ORF">ICL07_04020</name>
</gene>
<protein>
    <submittedName>
        <fullName evidence="2">Uncharacterized protein</fullName>
    </submittedName>
</protein>
<dbReference type="RefSeq" id="WP_188086650.1">
    <property type="nucleotide sequence ID" value="NZ_JACVFC010000001.1"/>
</dbReference>
<evidence type="ECO:0000256" key="1">
    <source>
        <dbReference type="SAM" id="SignalP"/>
    </source>
</evidence>
<feature type="signal peptide" evidence="1">
    <location>
        <begin position="1"/>
        <end position="19"/>
    </location>
</feature>
<reference evidence="2 3" key="1">
    <citation type="submission" date="2020-09" db="EMBL/GenBank/DDBJ databases">
        <title>Genome sequences of type strains of Chitinophaga qingshengii and Chitinophaga varians.</title>
        <authorList>
            <person name="Kittiwongwattana C."/>
        </authorList>
    </citation>
    <scope>NUCLEOTIDE SEQUENCE [LARGE SCALE GENOMIC DNA]</scope>
    <source>
        <strain evidence="2 3">JCM 30026</strain>
    </source>
</reference>
<name>A0ABR7TGF5_9BACT</name>
<feature type="chain" id="PRO_5047130508" evidence="1">
    <location>
        <begin position="20"/>
        <end position="167"/>
    </location>
</feature>
<accession>A0ABR7TGF5</accession>
<dbReference type="EMBL" id="JACVFC010000001">
    <property type="protein sequence ID" value="MBC9929527.1"/>
    <property type="molecule type" value="Genomic_DNA"/>
</dbReference>